<proteinExistence type="predicted"/>
<evidence type="ECO:0000313" key="2">
    <source>
        <dbReference type="EMBL" id="GAJ14662.1"/>
    </source>
</evidence>
<keyword evidence="1" id="KW-0812">Transmembrane</keyword>
<gene>
    <name evidence="2" type="ORF">S12H4_47988</name>
</gene>
<reference evidence="2" key="1">
    <citation type="journal article" date="2014" name="Front. Microbiol.">
        <title>High frequency of phylogenetically diverse reductive dehalogenase-homologous genes in deep subseafloor sedimentary metagenomes.</title>
        <authorList>
            <person name="Kawai M."/>
            <person name="Futagami T."/>
            <person name="Toyoda A."/>
            <person name="Takaki Y."/>
            <person name="Nishi S."/>
            <person name="Hori S."/>
            <person name="Arai W."/>
            <person name="Tsubouchi T."/>
            <person name="Morono Y."/>
            <person name="Uchiyama I."/>
            <person name="Ito T."/>
            <person name="Fujiyama A."/>
            <person name="Inagaki F."/>
            <person name="Takami H."/>
        </authorList>
    </citation>
    <scope>NUCLEOTIDE SEQUENCE</scope>
    <source>
        <strain evidence="2">Expedition CK06-06</strain>
    </source>
</reference>
<dbReference type="EMBL" id="BARW01029937">
    <property type="protein sequence ID" value="GAJ14662.1"/>
    <property type="molecule type" value="Genomic_DNA"/>
</dbReference>
<feature type="non-terminal residue" evidence="2">
    <location>
        <position position="56"/>
    </location>
</feature>
<dbReference type="AlphaFoldDB" id="X1VBY8"/>
<keyword evidence="1" id="KW-1133">Transmembrane helix</keyword>
<accession>X1VBY8</accession>
<organism evidence="2">
    <name type="scientific">marine sediment metagenome</name>
    <dbReference type="NCBI Taxonomy" id="412755"/>
    <lineage>
        <taxon>unclassified sequences</taxon>
        <taxon>metagenomes</taxon>
        <taxon>ecological metagenomes</taxon>
    </lineage>
</organism>
<evidence type="ECO:0000256" key="1">
    <source>
        <dbReference type="SAM" id="Phobius"/>
    </source>
</evidence>
<protein>
    <submittedName>
        <fullName evidence="2">Uncharacterized protein</fullName>
    </submittedName>
</protein>
<feature type="transmembrane region" description="Helical" evidence="1">
    <location>
        <begin position="6"/>
        <end position="25"/>
    </location>
</feature>
<name>X1VBY8_9ZZZZ</name>
<keyword evidence="1" id="KW-0472">Membrane</keyword>
<comment type="caution">
    <text evidence="2">The sequence shown here is derived from an EMBL/GenBank/DDBJ whole genome shotgun (WGS) entry which is preliminary data.</text>
</comment>
<sequence>MKEWHVTLGGALVMFVAGIGMFLWANSLEIPATLLGGNEYILISNQYFVTFLAGVL</sequence>